<evidence type="ECO:0000313" key="2">
    <source>
        <dbReference type="Proteomes" id="UP000431264"/>
    </source>
</evidence>
<dbReference type="RefSeq" id="WP_140999513.1">
    <property type="nucleotide sequence ID" value="NZ_VDCZ01000021.1"/>
</dbReference>
<sequence length="150" mass="17538">MKNFLYIFVLLVSSCYSQQSNRKHWIGQEIKSEGGFLLNKGKLDTDYGIAFSNSETKIFILFFKIENTKKIIIDILEIDKKELKENKLTEYCYTNNGVNVEIIALVKDTDNNVEFYTKIIKAWRANRKTGKFEKIAKRKVKKCDNENYGT</sequence>
<dbReference type="PROSITE" id="PS51257">
    <property type="entry name" value="PROKAR_LIPOPROTEIN"/>
    <property type="match status" value="1"/>
</dbReference>
<name>A0A6I4IVU6_9FLAO</name>
<accession>A0A6I4IVU6</accession>
<dbReference type="EMBL" id="WQLW01000021">
    <property type="protein sequence ID" value="MVO11082.1"/>
    <property type="molecule type" value="Genomic_DNA"/>
</dbReference>
<reference evidence="2" key="1">
    <citation type="submission" date="2019-05" db="EMBL/GenBank/DDBJ databases">
        <title>Flavobacterium profundi sp. nov., isolated from a deep-sea seamount.</title>
        <authorList>
            <person name="Zhang D.-C."/>
        </authorList>
    </citation>
    <scope>NUCLEOTIDE SEQUENCE [LARGE SCALE GENOMIC DNA]</scope>
    <source>
        <strain evidence="2">TP390</strain>
    </source>
</reference>
<gene>
    <name evidence="1" type="ORF">GOQ30_18075</name>
</gene>
<protein>
    <recommendedName>
        <fullName evidence="3">Lipoprotein</fullName>
    </recommendedName>
</protein>
<dbReference type="OrthoDB" id="1431305at2"/>
<dbReference type="Proteomes" id="UP000431264">
    <property type="component" value="Unassembled WGS sequence"/>
</dbReference>
<keyword evidence="2" id="KW-1185">Reference proteome</keyword>
<dbReference type="AlphaFoldDB" id="A0A6I4IVU6"/>
<organism evidence="1 2">
    <name type="scientific">Flavobacterium profundi</name>
    <dbReference type="NCBI Taxonomy" id="1774945"/>
    <lineage>
        <taxon>Bacteria</taxon>
        <taxon>Pseudomonadati</taxon>
        <taxon>Bacteroidota</taxon>
        <taxon>Flavobacteriia</taxon>
        <taxon>Flavobacteriales</taxon>
        <taxon>Flavobacteriaceae</taxon>
        <taxon>Flavobacterium</taxon>
    </lineage>
</organism>
<evidence type="ECO:0008006" key="3">
    <source>
        <dbReference type="Google" id="ProtNLM"/>
    </source>
</evidence>
<evidence type="ECO:0000313" key="1">
    <source>
        <dbReference type="EMBL" id="MVO11082.1"/>
    </source>
</evidence>
<proteinExistence type="predicted"/>
<comment type="caution">
    <text evidence="1">The sequence shown here is derived from an EMBL/GenBank/DDBJ whole genome shotgun (WGS) entry which is preliminary data.</text>
</comment>